<dbReference type="Proteomes" id="UP001164539">
    <property type="component" value="Chromosome 1"/>
</dbReference>
<evidence type="ECO:0000313" key="2">
    <source>
        <dbReference type="Proteomes" id="UP001164539"/>
    </source>
</evidence>
<evidence type="ECO:0000313" key="1">
    <source>
        <dbReference type="EMBL" id="KAJ4729508.1"/>
    </source>
</evidence>
<accession>A0ACC1Z215</accession>
<keyword evidence="2" id="KW-1185">Reference proteome</keyword>
<proteinExistence type="predicted"/>
<reference evidence="1 2" key="1">
    <citation type="journal article" date="2023" name="Science">
        <title>Complex scaffold remodeling in plant triterpene biosynthesis.</title>
        <authorList>
            <person name="De La Pena R."/>
            <person name="Hodgson H."/>
            <person name="Liu J.C."/>
            <person name="Stephenson M.J."/>
            <person name="Martin A.C."/>
            <person name="Owen C."/>
            <person name="Harkess A."/>
            <person name="Leebens-Mack J."/>
            <person name="Jimenez L.E."/>
            <person name="Osbourn A."/>
            <person name="Sattely E.S."/>
        </authorList>
    </citation>
    <scope>NUCLEOTIDE SEQUENCE [LARGE SCALE GENOMIC DNA]</scope>
    <source>
        <strain evidence="2">cv. JPN11</strain>
        <tissue evidence="1">Leaf</tissue>
    </source>
</reference>
<organism evidence="1 2">
    <name type="scientific">Melia azedarach</name>
    <name type="common">Chinaberry tree</name>
    <dbReference type="NCBI Taxonomy" id="155640"/>
    <lineage>
        <taxon>Eukaryota</taxon>
        <taxon>Viridiplantae</taxon>
        <taxon>Streptophyta</taxon>
        <taxon>Embryophyta</taxon>
        <taxon>Tracheophyta</taxon>
        <taxon>Spermatophyta</taxon>
        <taxon>Magnoliopsida</taxon>
        <taxon>eudicotyledons</taxon>
        <taxon>Gunneridae</taxon>
        <taxon>Pentapetalae</taxon>
        <taxon>rosids</taxon>
        <taxon>malvids</taxon>
        <taxon>Sapindales</taxon>
        <taxon>Meliaceae</taxon>
        <taxon>Melia</taxon>
    </lineage>
</organism>
<name>A0ACC1Z215_MELAZ</name>
<sequence length="580" mass="65194">MKHGGSRRKRLSLQSIFVVFVICAAGVGLLLTMAMLILRSVDTPKSDVDIFHRKENSVDYTRVLGDTDMDMETETETETTTEAETETDKETETETKTKTGSTSKQQCATVEEMGEDFKGSVWEESLRVRKLIQRHLDLNGASRVRNLPPEQFCRHGFVLGKSSEAGFGNEMYKILTGAALSVMLNRSLIIGQTRGKYPFGEYISYSNVSFTLEEVKHIWRRNGCVKKYGRHLVMRIDDFEKPTQTNVLCSNWRKWEQPIIWFQGTTDAVAAQFFLKNVHPEMKIAAYDLFGHPESLQGRPNVFGELMSVLISPSEDVEEAVNWVLGKGVDPDISLHMRMLTNRSVRVVQAALRCIRKVVDNLHKASRLKIVLVSDTPSFAKTIAANISEFAEVVHFDYKSFRGNISHDVNRLPSLEFRVRDWGPAPRWVAFVDFFLASRAKHAVVSGAFRRVGTTYAQLIAALAAAKSLGDNSTGLSFSFLSSFQSNLLRAGLRFQIGWGHVWNRFAGPLSCHNQSHQCAFTPLLPPAWWDGLWQSPIPRDISRLAAFGVHLSGFGTVDENRLQSFCSSKKESVKTVSIL</sequence>
<comment type="caution">
    <text evidence="1">The sequence shown here is derived from an EMBL/GenBank/DDBJ whole genome shotgun (WGS) entry which is preliminary data.</text>
</comment>
<dbReference type="EMBL" id="CM051394">
    <property type="protein sequence ID" value="KAJ4729508.1"/>
    <property type="molecule type" value="Genomic_DNA"/>
</dbReference>
<gene>
    <name evidence="1" type="ORF">OWV82_002281</name>
</gene>
<keyword evidence="1" id="KW-0456">Lyase</keyword>
<protein>
    <submittedName>
        <fullName evidence="1">Rhamnogalacturonate lyase family protein</fullName>
    </submittedName>
</protein>